<keyword evidence="3" id="KW-0963">Cytoplasm</keyword>
<name>A0A5K1TXQ0_ENTHI</name>
<dbReference type="Pfam" id="PF03097">
    <property type="entry name" value="BRO1"/>
    <property type="match status" value="1"/>
</dbReference>
<evidence type="ECO:0000313" key="8">
    <source>
        <dbReference type="EMBL" id="GAT97683.1"/>
    </source>
</evidence>
<feature type="compositionally biased region" description="Polar residues" evidence="6">
    <location>
        <begin position="685"/>
        <end position="698"/>
    </location>
</feature>
<gene>
    <name evidence="8" type="ORF">CL6EHI_167710</name>
</gene>
<comment type="caution">
    <text evidence="8">The sequence shown here is derived from an EMBL/GenBank/DDBJ whole genome shotgun (WGS) entry which is preliminary data.</text>
</comment>
<evidence type="ECO:0000313" key="9">
    <source>
        <dbReference type="Proteomes" id="UP000078387"/>
    </source>
</evidence>
<proteinExistence type="predicted"/>
<evidence type="ECO:0000256" key="1">
    <source>
        <dbReference type="ARBA" id="ARBA00004177"/>
    </source>
</evidence>
<dbReference type="Pfam" id="PF13949">
    <property type="entry name" value="ALIX_LYPXL_bnd"/>
    <property type="match status" value="1"/>
</dbReference>
<sequence>MKINALPVLFQGDLYIASPVNLKVLRGCIQQSNGDGIALQKIDRMSELRVQCEDTTNGSLNLLLEYDCLLAHLSQALLGAPLPIEFKWKIPITKKKTGLFSIIETTEVTLEEQSSSSINFERVHVLFNAGLITFRNATSLVSSIPTVPDSVKVFSKAAGIFVACIELADKCGLKKQSNDARLLSTISRGYAQLAMYVKAVNNNSSVMLRSKIAGGAVDLLRDGTKLLYNFALIVAHNAAATVSEENLEYGDALSHYKECLKIIHESNNSKFEIMGKEIKSVFDSLMKDNNDIYMKPIPDVTPEIQSRIVVTDTAYELKDQESPFKSIVPFALRGPLQRYQRESGKIVSDTKNDIPQYTVDGDRVIQNINLRELENEVENLNGIPTRLRIVLSRIKGSNNIEEVLKQLEEMNEKNKKLRNDIEEINEELKEESEENDMMRKKYQESWDRQPSNIVGREIYNEVEKISKILDFNKNCYLDGKSLILKNELKIKILMKGEDELINSLPKNNGSILKEMVRQMTELFESWNEIKVQREEAMNQIIELQSKHQKTLLEEMKQASDKNIFIDSLIKEFVVHTNEIQKNLNQQTELMNQIYTLHNDILQITTSVNGTKTSVCNEYSEIGEKYISKSLQIVEILVQLESLEEDINKLQKDVKKFCETRKQELPIIEQRAKENIKKLDNERKNQQPLQYSQNSYSTIPQQYPPSFNPPPLQENNTSKPYPSSYSSSYSQNKNTTQYPSSYVTSQQQNNLTQYPSSYSPSNQLNNQPPSYPSSYTVSKSNQPVNRYPTTQTSPPSISVNSYHPSYTTTNLTQPPLYSQIPQYQNTQYNYSNSTIPLGTFQPPVPTLSSPTSTLPPPTTSTTYPLSAQELPLSRGTQPYLSSSVGRVQYGTVPPPLSPYGTVPAPATPYHSPYPYGYNPF</sequence>
<dbReference type="Gene3D" id="1.25.40.280">
    <property type="entry name" value="alix/aip1 like domains"/>
    <property type="match status" value="1"/>
</dbReference>
<dbReference type="PANTHER" id="PTHR23030:SF30">
    <property type="entry name" value="TYROSINE-PROTEIN PHOSPHATASE NON-RECEPTOR TYPE 23"/>
    <property type="match status" value="1"/>
</dbReference>
<comment type="subcellular location">
    <subcellularLocation>
        <location evidence="2">Cytoplasm</location>
    </subcellularLocation>
    <subcellularLocation>
        <location evidence="1">Endosome</location>
    </subcellularLocation>
</comment>
<feature type="domain" description="BRO1" evidence="7">
    <location>
        <begin position="1"/>
        <end position="330"/>
    </location>
</feature>
<feature type="region of interest" description="Disordered" evidence="6">
    <location>
        <begin position="678"/>
        <end position="797"/>
    </location>
</feature>
<organism evidence="8 9">
    <name type="scientific">Entamoeba histolytica</name>
    <dbReference type="NCBI Taxonomy" id="5759"/>
    <lineage>
        <taxon>Eukaryota</taxon>
        <taxon>Amoebozoa</taxon>
        <taxon>Evosea</taxon>
        <taxon>Archamoebae</taxon>
        <taxon>Mastigamoebida</taxon>
        <taxon>Entamoebidae</taxon>
        <taxon>Entamoeba</taxon>
    </lineage>
</organism>
<accession>A0A5K1TXQ0</accession>
<keyword evidence="5" id="KW-0175">Coiled coil</keyword>
<dbReference type="PANTHER" id="PTHR23030">
    <property type="entry name" value="PCD6 INTERACTING PROTEIN-RELATED"/>
    <property type="match status" value="1"/>
</dbReference>
<evidence type="ECO:0000256" key="6">
    <source>
        <dbReference type="SAM" id="MobiDB-lite"/>
    </source>
</evidence>
<dbReference type="Gene3D" id="1.20.120.560">
    <property type="entry name" value="alix/aip1 in complex with the ypdl late domain"/>
    <property type="match status" value="1"/>
</dbReference>
<dbReference type="EMBL" id="BDEQ01000001">
    <property type="protein sequence ID" value="GAT97683.1"/>
    <property type="molecule type" value="Genomic_DNA"/>
</dbReference>
<dbReference type="PROSITE" id="PS51180">
    <property type="entry name" value="BRO1"/>
    <property type="match status" value="1"/>
</dbReference>
<reference evidence="8 9" key="1">
    <citation type="submission" date="2016-05" db="EMBL/GenBank/DDBJ databases">
        <title>First whole genome sequencing of Entamoeba histolytica HM1:IMSS-clone-6.</title>
        <authorList>
            <person name="Mukherjee Avik.K."/>
            <person name="Izumyama S."/>
            <person name="Nakada-Tsukui K."/>
            <person name="Nozaki T."/>
        </authorList>
    </citation>
    <scope>NUCLEOTIDE SEQUENCE [LARGE SCALE GENOMIC DNA]</scope>
    <source>
        <strain evidence="8 9">HM1:IMSS clone 6</strain>
    </source>
</reference>
<evidence type="ECO:0000256" key="2">
    <source>
        <dbReference type="ARBA" id="ARBA00004496"/>
    </source>
</evidence>
<feature type="coiled-coil region" evidence="5">
    <location>
        <begin position="363"/>
        <end position="441"/>
    </location>
</feature>
<feature type="compositionally biased region" description="Low complexity" evidence="6">
    <location>
        <begin position="712"/>
        <end position="736"/>
    </location>
</feature>
<dbReference type="AlphaFoldDB" id="A0A5K1TXQ0"/>
<feature type="compositionally biased region" description="Pro residues" evidence="6">
    <location>
        <begin position="701"/>
        <end position="711"/>
    </location>
</feature>
<dbReference type="OMA" id="PFPNQRM"/>
<dbReference type="VEuPathDB" id="AmoebaDB:EHI5A_147720"/>
<evidence type="ECO:0000259" key="7">
    <source>
        <dbReference type="PROSITE" id="PS51180"/>
    </source>
</evidence>
<dbReference type="InterPro" id="IPR038499">
    <property type="entry name" value="BRO1_sf"/>
</dbReference>
<evidence type="ECO:0000256" key="4">
    <source>
        <dbReference type="ARBA" id="ARBA00022753"/>
    </source>
</evidence>
<dbReference type="Proteomes" id="UP000078387">
    <property type="component" value="Unassembled WGS sequence"/>
</dbReference>
<feature type="compositionally biased region" description="Polar residues" evidence="6">
    <location>
        <begin position="737"/>
        <end position="797"/>
    </location>
</feature>
<dbReference type="InterPro" id="IPR025304">
    <property type="entry name" value="ALIX_V_dom"/>
</dbReference>
<dbReference type="VEuPathDB" id="AmoebaDB:KM1_229210"/>
<protein>
    <recommendedName>
        <fullName evidence="7">BRO1 domain-containing protein</fullName>
    </recommendedName>
</protein>
<dbReference type="GO" id="GO:0005768">
    <property type="term" value="C:endosome"/>
    <property type="evidence" value="ECO:0007669"/>
    <property type="project" value="UniProtKB-SubCell"/>
</dbReference>
<dbReference type="VEuPathDB" id="AmoebaDB:EHI_167710"/>
<feature type="coiled-coil region" evidence="5">
    <location>
        <begin position="632"/>
        <end position="659"/>
    </location>
</feature>
<evidence type="ECO:0000256" key="3">
    <source>
        <dbReference type="ARBA" id="ARBA00022490"/>
    </source>
</evidence>
<dbReference type="VEuPathDB" id="AmoebaDB:EHI7A_135410"/>
<dbReference type="SMART" id="SM01041">
    <property type="entry name" value="BRO1"/>
    <property type="match status" value="1"/>
</dbReference>
<dbReference type="InterPro" id="IPR004328">
    <property type="entry name" value="BRO1_dom"/>
</dbReference>
<dbReference type="GO" id="GO:0043328">
    <property type="term" value="P:protein transport to vacuole involved in ubiquitin-dependent protein catabolic process via the multivesicular body sorting pathway"/>
    <property type="evidence" value="ECO:0007669"/>
    <property type="project" value="TreeGrafter"/>
</dbReference>
<dbReference type="Gene3D" id="1.20.140.50">
    <property type="entry name" value="alix/aip1 like domains"/>
    <property type="match status" value="1"/>
</dbReference>
<evidence type="ECO:0000256" key="5">
    <source>
        <dbReference type="SAM" id="Coils"/>
    </source>
</evidence>
<keyword evidence="4" id="KW-0967">Endosome</keyword>
<dbReference type="VEuPathDB" id="AmoebaDB:EHI8A_151070"/>